<dbReference type="AlphaFoldDB" id="A0AAD9Y4X8"/>
<accession>A0AAD9Y4X8</accession>
<evidence type="ECO:0000256" key="1">
    <source>
        <dbReference type="ARBA" id="ARBA00010790"/>
    </source>
</evidence>
<dbReference type="PIRSF" id="PIRSF000137">
    <property type="entry name" value="Alcohol_oxidase"/>
    <property type="match status" value="1"/>
</dbReference>
<dbReference type="SUPFAM" id="SSF51905">
    <property type="entry name" value="FAD/NAD(P)-binding domain"/>
    <property type="match status" value="1"/>
</dbReference>
<dbReference type="PROSITE" id="PS00624">
    <property type="entry name" value="GMC_OXRED_2"/>
    <property type="match status" value="1"/>
</dbReference>
<dbReference type="Gene3D" id="3.30.560.10">
    <property type="entry name" value="Glucose Oxidase, domain 3"/>
    <property type="match status" value="1"/>
</dbReference>
<reference evidence="5" key="1">
    <citation type="submission" date="2023-02" db="EMBL/GenBank/DDBJ databases">
        <title>Colletotrichum kahawae CIFC_Que2 genome sequencing and assembly.</title>
        <authorList>
            <person name="Baroncelli R."/>
        </authorList>
    </citation>
    <scope>NUCLEOTIDE SEQUENCE</scope>
    <source>
        <strain evidence="5">CIFC_Que2</strain>
    </source>
</reference>
<feature type="signal peptide" evidence="3">
    <location>
        <begin position="1"/>
        <end position="23"/>
    </location>
</feature>
<dbReference type="InterPro" id="IPR036188">
    <property type="entry name" value="FAD/NAD-bd_sf"/>
</dbReference>
<dbReference type="PANTHER" id="PTHR11552">
    <property type="entry name" value="GLUCOSE-METHANOL-CHOLINE GMC OXIDOREDUCTASE"/>
    <property type="match status" value="1"/>
</dbReference>
<dbReference type="EMBL" id="VYYT01000367">
    <property type="protein sequence ID" value="KAK2739362.1"/>
    <property type="molecule type" value="Genomic_DNA"/>
</dbReference>
<dbReference type="PANTHER" id="PTHR11552:SF80">
    <property type="entry name" value="GMC OXIDOREDUCTASE"/>
    <property type="match status" value="1"/>
</dbReference>
<evidence type="ECO:0000313" key="6">
    <source>
        <dbReference type="Proteomes" id="UP001281614"/>
    </source>
</evidence>
<sequence length="642" mass="69045">MFIHQTVLGIAALLLTITTPITANSTENNTYDYIVIGSGPGGGPLASSLARAGFSTLLLEAGGDESHDIGTALANGGYALTASNSWGFWVRHHADAAVELRKNQLTWRSPNGTFWVGSGARAPPGAELMGVYYPRGATIGGSAVVNAMGTLLPSDADWDHVANITGDESWGHENMRWMFEKVEKNNYLPQDTHGHGFHGILETNMGNGTQYLPFPGLLEVYTAQIRSLGLDPEKVIEMLGSDPNYLADDRDITEDYIFETIAAKNEYGSAKYPLTLSPTSLATRVLFKDGEDEKPKAVGVEYLKGPSTYGADPRRNASAPVETERAFASREVIISGGTFNSPQLLQLSGIGNRQDLEALGIKVVADLPGVGRNLQDNQEFPVVGQAQVNFTAIPNPSEPTCAKGMPNDPCYELWKQGLVPYMRPGFNSNVLLMRSNHSVNGERDIFVFSVQGGAFRGFWPDVNQPELFGTLNTSGFSTVKINPQNGAGYLKLRSADPTEPPKINFHLYQEGAETDLGALADVAAWGRRVMSDVEGPWGPLEPAEPPCSKIGSDGRCEDGDGTSDKEWIRAQTFGHHPSGTCAIGPAEDDMAVLDSRFRVHGVDGLRVVDASVFPRAPGAFPLIATFMVSQKASDVILEDAAA</sequence>
<dbReference type="Gene3D" id="3.50.50.60">
    <property type="entry name" value="FAD/NAD(P)-binding domain"/>
    <property type="match status" value="1"/>
</dbReference>
<evidence type="ECO:0000313" key="5">
    <source>
        <dbReference type="EMBL" id="KAK2739362.1"/>
    </source>
</evidence>
<dbReference type="GO" id="GO:0016614">
    <property type="term" value="F:oxidoreductase activity, acting on CH-OH group of donors"/>
    <property type="evidence" value="ECO:0007669"/>
    <property type="project" value="InterPro"/>
</dbReference>
<dbReference type="SUPFAM" id="SSF54373">
    <property type="entry name" value="FAD-linked reductases, C-terminal domain"/>
    <property type="match status" value="1"/>
</dbReference>
<comment type="similarity">
    <text evidence="1">Belongs to the GMC oxidoreductase family.</text>
</comment>
<feature type="chain" id="PRO_5042211869" evidence="3">
    <location>
        <begin position="24"/>
        <end position="642"/>
    </location>
</feature>
<dbReference type="InterPro" id="IPR000172">
    <property type="entry name" value="GMC_OxRdtase_N"/>
</dbReference>
<dbReference type="Pfam" id="PF05199">
    <property type="entry name" value="GMC_oxred_C"/>
    <property type="match status" value="1"/>
</dbReference>
<proteinExistence type="inferred from homology"/>
<dbReference type="InterPro" id="IPR007867">
    <property type="entry name" value="GMC_OxRtase_C"/>
</dbReference>
<protein>
    <submittedName>
        <fullName evidence="5">GMC oxidoreductase</fullName>
    </submittedName>
</protein>
<organism evidence="5 6">
    <name type="scientific">Colletotrichum kahawae</name>
    <name type="common">Coffee berry disease fungus</name>
    <dbReference type="NCBI Taxonomy" id="34407"/>
    <lineage>
        <taxon>Eukaryota</taxon>
        <taxon>Fungi</taxon>
        <taxon>Dikarya</taxon>
        <taxon>Ascomycota</taxon>
        <taxon>Pezizomycotina</taxon>
        <taxon>Sordariomycetes</taxon>
        <taxon>Hypocreomycetidae</taxon>
        <taxon>Glomerellales</taxon>
        <taxon>Glomerellaceae</taxon>
        <taxon>Colletotrichum</taxon>
        <taxon>Colletotrichum gloeosporioides species complex</taxon>
    </lineage>
</organism>
<name>A0AAD9Y4X8_COLKA</name>
<gene>
    <name evidence="5" type="ORF">CKAH01_07312</name>
</gene>
<feature type="region of interest" description="Disordered" evidence="2">
    <location>
        <begin position="536"/>
        <end position="561"/>
    </location>
</feature>
<feature type="compositionally biased region" description="Basic and acidic residues" evidence="2">
    <location>
        <begin position="552"/>
        <end position="561"/>
    </location>
</feature>
<dbReference type="Proteomes" id="UP001281614">
    <property type="component" value="Unassembled WGS sequence"/>
</dbReference>
<evidence type="ECO:0000256" key="2">
    <source>
        <dbReference type="SAM" id="MobiDB-lite"/>
    </source>
</evidence>
<keyword evidence="6" id="KW-1185">Reference proteome</keyword>
<dbReference type="InterPro" id="IPR012132">
    <property type="entry name" value="GMC_OxRdtase"/>
</dbReference>
<dbReference type="Pfam" id="PF00732">
    <property type="entry name" value="GMC_oxred_N"/>
    <property type="match status" value="1"/>
</dbReference>
<feature type="domain" description="Glucose-methanol-choline oxidoreductase N-terminal" evidence="4">
    <location>
        <begin position="337"/>
        <end position="351"/>
    </location>
</feature>
<evidence type="ECO:0000259" key="4">
    <source>
        <dbReference type="PROSITE" id="PS00624"/>
    </source>
</evidence>
<keyword evidence="3" id="KW-0732">Signal</keyword>
<evidence type="ECO:0000256" key="3">
    <source>
        <dbReference type="SAM" id="SignalP"/>
    </source>
</evidence>
<dbReference type="GO" id="GO:0050660">
    <property type="term" value="F:flavin adenine dinucleotide binding"/>
    <property type="evidence" value="ECO:0007669"/>
    <property type="project" value="InterPro"/>
</dbReference>
<comment type="caution">
    <text evidence="5">The sequence shown here is derived from an EMBL/GenBank/DDBJ whole genome shotgun (WGS) entry which is preliminary data.</text>
</comment>